<evidence type="ECO:0000256" key="2">
    <source>
        <dbReference type="ARBA" id="ARBA00023015"/>
    </source>
</evidence>
<evidence type="ECO:0000256" key="5">
    <source>
        <dbReference type="ARBA" id="ARBA00023242"/>
    </source>
</evidence>
<keyword evidence="3" id="KW-0238">DNA-binding</keyword>
<dbReference type="InterPro" id="IPR005333">
    <property type="entry name" value="Transcription_factor_TCP"/>
</dbReference>
<evidence type="ECO:0000313" key="8">
    <source>
        <dbReference type="EMBL" id="RYR75646.1"/>
    </source>
</evidence>
<dbReference type="InterPro" id="IPR017887">
    <property type="entry name" value="TF_TCP_subgr"/>
</dbReference>
<feature type="domain" description="TCP" evidence="7">
    <location>
        <begin position="48"/>
        <end position="106"/>
    </location>
</feature>
<dbReference type="Pfam" id="PF03634">
    <property type="entry name" value="TCP"/>
    <property type="match status" value="1"/>
</dbReference>
<name>A0A445EJQ5_ARAHY</name>
<feature type="region of interest" description="Disordered" evidence="6">
    <location>
        <begin position="1"/>
        <end position="30"/>
    </location>
</feature>
<keyword evidence="2" id="KW-0805">Transcription regulation</keyword>
<evidence type="ECO:0000256" key="3">
    <source>
        <dbReference type="ARBA" id="ARBA00023125"/>
    </source>
</evidence>
<dbReference type="GO" id="GO:0003700">
    <property type="term" value="F:DNA-binding transcription factor activity"/>
    <property type="evidence" value="ECO:0007669"/>
    <property type="project" value="InterPro"/>
</dbReference>
<evidence type="ECO:0000259" key="7">
    <source>
        <dbReference type="PROSITE" id="PS51369"/>
    </source>
</evidence>
<accession>A0A445EJQ5</accession>
<dbReference type="Proteomes" id="UP000289738">
    <property type="component" value="Chromosome A01"/>
</dbReference>
<dbReference type="EMBL" id="SDMP01000001">
    <property type="protein sequence ID" value="RYR75646.1"/>
    <property type="molecule type" value="Genomic_DNA"/>
</dbReference>
<comment type="subcellular location">
    <subcellularLocation>
        <location evidence="1">Nucleus</location>
    </subcellularLocation>
</comment>
<dbReference type="GO" id="GO:0005634">
    <property type="term" value="C:nucleus"/>
    <property type="evidence" value="ECO:0007669"/>
    <property type="project" value="UniProtKB-SubCell"/>
</dbReference>
<gene>
    <name evidence="8" type="ORF">Ahy_A01g000221</name>
</gene>
<evidence type="ECO:0000256" key="1">
    <source>
        <dbReference type="ARBA" id="ARBA00004123"/>
    </source>
</evidence>
<reference evidence="8 9" key="1">
    <citation type="submission" date="2019-01" db="EMBL/GenBank/DDBJ databases">
        <title>Sequencing of cultivated peanut Arachis hypogaea provides insights into genome evolution and oil improvement.</title>
        <authorList>
            <person name="Chen X."/>
        </authorList>
    </citation>
    <scope>NUCLEOTIDE SEQUENCE [LARGE SCALE GENOMIC DNA]</scope>
    <source>
        <strain evidence="9">cv. Fuhuasheng</strain>
        <tissue evidence="8">Leaves</tissue>
    </source>
</reference>
<keyword evidence="5" id="KW-0539">Nucleus</keyword>
<dbReference type="GO" id="GO:0043565">
    <property type="term" value="F:sequence-specific DNA binding"/>
    <property type="evidence" value="ECO:0007669"/>
    <property type="project" value="TreeGrafter"/>
</dbReference>
<dbReference type="PANTHER" id="PTHR31072">
    <property type="entry name" value="TRANSCRIPTION FACTOR TCP4-RELATED"/>
    <property type="match status" value="1"/>
</dbReference>
<proteinExistence type="predicted"/>
<dbReference type="STRING" id="3818.A0A445EJQ5"/>
<comment type="caution">
    <text evidence="8">The sequence shown here is derived from an EMBL/GenBank/DDBJ whole genome shotgun (WGS) entry which is preliminary data.</text>
</comment>
<keyword evidence="9" id="KW-1185">Reference proteome</keyword>
<dbReference type="PANTHER" id="PTHR31072:SF268">
    <property type="entry name" value="TCP DOMAIN-CONTAINING PROTEIN"/>
    <property type="match status" value="1"/>
</dbReference>
<dbReference type="PROSITE" id="PS51369">
    <property type="entry name" value="TCP"/>
    <property type="match status" value="1"/>
</dbReference>
<feature type="region of interest" description="Disordered" evidence="6">
    <location>
        <begin position="325"/>
        <end position="348"/>
    </location>
</feature>
<evidence type="ECO:0000313" key="9">
    <source>
        <dbReference type="Proteomes" id="UP000289738"/>
    </source>
</evidence>
<feature type="compositionally biased region" description="Low complexity" evidence="6">
    <location>
        <begin position="325"/>
        <end position="338"/>
    </location>
</feature>
<dbReference type="AlphaFoldDB" id="A0A445EJQ5"/>
<feature type="compositionally biased region" description="Polar residues" evidence="6">
    <location>
        <begin position="1"/>
        <end position="10"/>
    </location>
</feature>
<protein>
    <recommendedName>
        <fullName evidence="7">TCP domain-containing protein</fullName>
    </recommendedName>
</protein>
<evidence type="ECO:0000256" key="6">
    <source>
        <dbReference type="SAM" id="MobiDB-lite"/>
    </source>
</evidence>
<keyword evidence="4" id="KW-0804">Transcription</keyword>
<sequence>MSSSKSSYQAKQEDDGGGGGGGGGTSSSRQWTAFRNPRIVRVSRSLGGKDRHSKVCTIRGLRDRRIRLSVPTAIQLYDLQDRLGLGQPSKVIDWLLQATKLDIDKLPPLQIPPGFAQFHHQQTLIPLSHHHQFSLGGFYDANSSRFWDMDSSSISLKGKESDTITHPAGVISEKGKWIKTNQHVDENQDGLLLLNNAMGYNNSPSGLTLSSSSSSSQFGSHALLFPSQQLLDPQFSSSSATTPSTFTPYYAPFVANSSSSTTTTMVENNSDALRQFNHIQILSSQVMPHPFIPSSSLFHSINSNNNNNDNNSAAATIRRIPMPFSSKLLDSDNNNNESNQEDHKDSQLNQGEVDYEFESNEVPEPLSVIDDQFILKVGMTFTTLEDARKFYRN</sequence>
<organism evidence="8 9">
    <name type="scientific">Arachis hypogaea</name>
    <name type="common">Peanut</name>
    <dbReference type="NCBI Taxonomy" id="3818"/>
    <lineage>
        <taxon>Eukaryota</taxon>
        <taxon>Viridiplantae</taxon>
        <taxon>Streptophyta</taxon>
        <taxon>Embryophyta</taxon>
        <taxon>Tracheophyta</taxon>
        <taxon>Spermatophyta</taxon>
        <taxon>Magnoliopsida</taxon>
        <taxon>eudicotyledons</taxon>
        <taxon>Gunneridae</taxon>
        <taxon>Pentapetalae</taxon>
        <taxon>rosids</taxon>
        <taxon>fabids</taxon>
        <taxon>Fabales</taxon>
        <taxon>Fabaceae</taxon>
        <taxon>Papilionoideae</taxon>
        <taxon>50 kb inversion clade</taxon>
        <taxon>dalbergioids sensu lato</taxon>
        <taxon>Dalbergieae</taxon>
        <taxon>Pterocarpus clade</taxon>
        <taxon>Arachis</taxon>
    </lineage>
</organism>
<evidence type="ECO:0000256" key="4">
    <source>
        <dbReference type="ARBA" id="ARBA00023163"/>
    </source>
</evidence>